<name>A0A8S1XA86_9CILI</name>
<evidence type="ECO:0000313" key="1">
    <source>
        <dbReference type="EMBL" id="CAD8197772.1"/>
    </source>
</evidence>
<accession>A0A8S1XA86</accession>
<dbReference type="EMBL" id="CAJJDO010000116">
    <property type="protein sequence ID" value="CAD8197772.1"/>
    <property type="molecule type" value="Genomic_DNA"/>
</dbReference>
<comment type="caution">
    <text evidence="1">The sequence shown here is derived from an EMBL/GenBank/DDBJ whole genome shotgun (WGS) entry which is preliminary data.</text>
</comment>
<reference evidence="1" key="1">
    <citation type="submission" date="2021-01" db="EMBL/GenBank/DDBJ databases">
        <authorList>
            <consortium name="Genoscope - CEA"/>
            <person name="William W."/>
        </authorList>
    </citation>
    <scope>NUCLEOTIDE SEQUENCE</scope>
</reference>
<dbReference type="OrthoDB" id="304475at2759"/>
<dbReference type="AlphaFoldDB" id="A0A8S1XA86"/>
<sequence length="336" mass="40000">MRLNNSTKRTIEKQKKLLIKKIMSWVRQSFNNRQIGFHPFVLCVSIKPSINQRCATIQSYPNQELWKSLHSLQDQQLLQQIIQEASEKTFKLKEKYDNSIIQDFLNRIKNNFDFCKFYKDTQDINFDSDEHVSNSTELNENFQIKQFQKKESESEQLLKQIELCNSKKGSIITIEKQHYHKLSQLFEKICLVPEQLYSIEMKKFKNQLSLLLESTQNPKEKQICVQNEFQTEKVPNSIQNLDIYVNQLKNKFQQEIIDEVLQIAPGLVLFLPSFENTQVNNDELQQVEQDFFKEILYQKIMAPQNLTPQNIIFAWRYGFEPKIKEILDKFNKIKTE</sequence>
<protein>
    <submittedName>
        <fullName evidence="1">Uncharacterized protein</fullName>
    </submittedName>
</protein>
<dbReference type="Proteomes" id="UP000689195">
    <property type="component" value="Unassembled WGS sequence"/>
</dbReference>
<keyword evidence="2" id="KW-1185">Reference proteome</keyword>
<proteinExistence type="predicted"/>
<gene>
    <name evidence="1" type="ORF">PPENT_87.1.T1160105</name>
</gene>
<evidence type="ECO:0000313" key="2">
    <source>
        <dbReference type="Proteomes" id="UP000689195"/>
    </source>
</evidence>
<organism evidence="1 2">
    <name type="scientific">Paramecium pentaurelia</name>
    <dbReference type="NCBI Taxonomy" id="43138"/>
    <lineage>
        <taxon>Eukaryota</taxon>
        <taxon>Sar</taxon>
        <taxon>Alveolata</taxon>
        <taxon>Ciliophora</taxon>
        <taxon>Intramacronucleata</taxon>
        <taxon>Oligohymenophorea</taxon>
        <taxon>Peniculida</taxon>
        <taxon>Parameciidae</taxon>
        <taxon>Paramecium</taxon>
    </lineage>
</organism>